<keyword evidence="3" id="KW-1185">Reference proteome</keyword>
<dbReference type="Proteomes" id="UP000250179">
    <property type="component" value="Chromosome"/>
</dbReference>
<dbReference type="RefSeq" id="WP_088858269.1">
    <property type="nucleotide sequence ID" value="NZ_CP014862.1"/>
</dbReference>
<feature type="transmembrane region" description="Helical" evidence="1">
    <location>
        <begin position="135"/>
        <end position="163"/>
    </location>
</feature>
<dbReference type="GeneID" id="33320141"/>
<evidence type="ECO:0000256" key="1">
    <source>
        <dbReference type="SAM" id="Phobius"/>
    </source>
</evidence>
<dbReference type="KEGG" id="tprf:A3L09_06965"/>
<feature type="transmembrane region" description="Helical" evidence="1">
    <location>
        <begin position="60"/>
        <end position="80"/>
    </location>
</feature>
<dbReference type="AlphaFoldDB" id="A0A2Z2MGI6"/>
<sequence length="327" mass="35469">MGHRKNALLAGEREFLLIGAGLVALSAYFGPAGLLAFGIGIILYTWGLYLWSVDIDSRPLILFIAEAGLMTAGILAINWWIHRTALSPTWGFGRMVFTLLAGYPFFVAAAVLYRIRMGIFAGETEELGFNLAGNVVLIGALLFPLLIGVPLFTLGRFIEMFYLWKMPLIGSRVDYLPFAAIKKIGGIALSALLIGGLAYYAVTPDYDFSIVNEAEKIALYGKAKGSLLDLTLLYAPRTCGSNYKVTKEGIVMTYSAHTCEVEVYVDGNKLNTGTYEAMEASGALENLFGTPGVGIVRITFQAPGNASTVVVSFEGEENVTFQLPLKR</sequence>
<gene>
    <name evidence="2" type="ORF">A3L09_06965</name>
</gene>
<accession>A0A2Z2MGI6</accession>
<organism evidence="2 3">
    <name type="scientific">Thermococcus profundus</name>
    <dbReference type="NCBI Taxonomy" id="49899"/>
    <lineage>
        <taxon>Archaea</taxon>
        <taxon>Methanobacteriati</taxon>
        <taxon>Methanobacteriota</taxon>
        <taxon>Thermococci</taxon>
        <taxon>Thermococcales</taxon>
        <taxon>Thermococcaceae</taxon>
        <taxon>Thermococcus</taxon>
    </lineage>
</organism>
<keyword evidence="1" id="KW-0812">Transmembrane</keyword>
<keyword evidence="1" id="KW-1133">Transmembrane helix</keyword>
<evidence type="ECO:0000313" key="2">
    <source>
        <dbReference type="EMBL" id="ASJ03014.1"/>
    </source>
</evidence>
<dbReference type="OrthoDB" id="102466at2157"/>
<protein>
    <submittedName>
        <fullName evidence="2">Uncharacterized protein</fullName>
    </submittedName>
</protein>
<reference evidence="2 3" key="1">
    <citation type="submission" date="2016-03" db="EMBL/GenBank/DDBJ databases">
        <title>Complete genome sequence of Thermococcus profundus strain DT5432.</title>
        <authorList>
            <person name="Oger P.M."/>
        </authorList>
    </citation>
    <scope>NUCLEOTIDE SEQUENCE [LARGE SCALE GENOMIC DNA]</scope>
    <source>
        <strain evidence="2 3">DT 5432</strain>
    </source>
</reference>
<feature type="transmembrane region" description="Helical" evidence="1">
    <location>
        <begin position="92"/>
        <end position="115"/>
    </location>
</feature>
<evidence type="ECO:0000313" key="3">
    <source>
        <dbReference type="Proteomes" id="UP000250179"/>
    </source>
</evidence>
<feature type="transmembrane region" description="Helical" evidence="1">
    <location>
        <begin position="15"/>
        <end position="48"/>
    </location>
</feature>
<feature type="transmembrane region" description="Helical" evidence="1">
    <location>
        <begin position="184"/>
        <end position="202"/>
    </location>
</feature>
<proteinExistence type="predicted"/>
<name>A0A2Z2MGI6_THEPR</name>
<dbReference type="EMBL" id="CP014862">
    <property type="protein sequence ID" value="ASJ03014.1"/>
    <property type="molecule type" value="Genomic_DNA"/>
</dbReference>
<keyword evidence="1" id="KW-0472">Membrane</keyword>